<dbReference type="Pfam" id="PF05055">
    <property type="entry name" value="DUF677"/>
    <property type="match status" value="1"/>
</dbReference>
<dbReference type="AlphaFoldDB" id="A0A9W3CFT4"/>
<comment type="subcellular location">
    <subcellularLocation>
        <location evidence="1">Membrane</location>
    </subcellularLocation>
</comment>
<protein>
    <submittedName>
        <fullName evidence="7">UPF0496 protein At5g66660-like</fullName>
    </submittedName>
</protein>
<keyword evidence="3" id="KW-0812">Transmembrane</keyword>
<accession>A0A9W3CFT4</accession>
<keyword evidence="6" id="KW-1185">Reference proteome</keyword>
<dbReference type="KEGG" id="rsz:130499792"/>
<evidence type="ECO:0000256" key="2">
    <source>
        <dbReference type="ARBA" id="ARBA00009074"/>
    </source>
</evidence>
<reference evidence="6" key="1">
    <citation type="journal article" date="2019" name="Database">
        <title>The radish genome database (RadishGD): an integrated information resource for radish genomics.</title>
        <authorList>
            <person name="Yu H.J."/>
            <person name="Baek S."/>
            <person name="Lee Y.J."/>
            <person name="Cho A."/>
            <person name="Mun J.H."/>
        </authorList>
    </citation>
    <scope>NUCLEOTIDE SEQUENCE [LARGE SCALE GENOMIC DNA]</scope>
    <source>
        <strain evidence="6">cv. WK10039</strain>
    </source>
</reference>
<gene>
    <name evidence="7" type="primary">LOC130499792</name>
</gene>
<keyword evidence="5" id="KW-0472">Membrane</keyword>
<comment type="similarity">
    <text evidence="2">Belongs to the UPF0496 family.</text>
</comment>
<evidence type="ECO:0000256" key="3">
    <source>
        <dbReference type="ARBA" id="ARBA00022692"/>
    </source>
</evidence>
<dbReference type="PANTHER" id="PTHR31113">
    <property type="entry name" value="UPF0496 PROTEIN 3-RELATED"/>
    <property type="match status" value="1"/>
</dbReference>
<evidence type="ECO:0000256" key="4">
    <source>
        <dbReference type="ARBA" id="ARBA00022989"/>
    </source>
</evidence>
<evidence type="ECO:0000313" key="7">
    <source>
        <dbReference type="RefSeq" id="XP_056850178.1"/>
    </source>
</evidence>
<dbReference type="GO" id="GO:0016020">
    <property type="term" value="C:membrane"/>
    <property type="evidence" value="ECO:0007669"/>
    <property type="project" value="UniProtKB-SubCell"/>
</dbReference>
<name>A0A9W3CFT4_RAPSA</name>
<reference evidence="7" key="2">
    <citation type="submission" date="2025-08" db="UniProtKB">
        <authorList>
            <consortium name="RefSeq"/>
        </authorList>
    </citation>
    <scope>IDENTIFICATION</scope>
    <source>
        <tissue evidence="7">Leaf</tissue>
    </source>
</reference>
<evidence type="ECO:0000256" key="1">
    <source>
        <dbReference type="ARBA" id="ARBA00004370"/>
    </source>
</evidence>
<organism evidence="6 7">
    <name type="scientific">Raphanus sativus</name>
    <name type="common">Radish</name>
    <name type="synonym">Raphanus raphanistrum var. sativus</name>
    <dbReference type="NCBI Taxonomy" id="3726"/>
    <lineage>
        <taxon>Eukaryota</taxon>
        <taxon>Viridiplantae</taxon>
        <taxon>Streptophyta</taxon>
        <taxon>Embryophyta</taxon>
        <taxon>Tracheophyta</taxon>
        <taxon>Spermatophyta</taxon>
        <taxon>Magnoliopsida</taxon>
        <taxon>eudicotyledons</taxon>
        <taxon>Gunneridae</taxon>
        <taxon>Pentapetalae</taxon>
        <taxon>rosids</taxon>
        <taxon>malvids</taxon>
        <taxon>Brassicales</taxon>
        <taxon>Brassicaceae</taxon>
        <taxon>Brassiceae</taxon>
        <taxon>Raphanus</taxon>
    </lineage>
</organism>
<dbReference type="OrthoDB" id="1086152at2759"/>
<evidence type="ECO:0000313" key="6">
    <source>
        <dbReference type="Proteomes" id="UP000504610"/>
    </source>
</evidence>
<dbReference type="Proteomes" id="UP000504610">
    <property type="component" value="Chromosome 9"/>
</dbReference>
<evidence type="ECO:0000256" key="5">
    <source>
        <dbReference type="ARBA" id="ARBA00023136"/>
    </source>
</evidence>
<dbReference type="GeneID" id="130499792"/>
<dbReference type="RefSeq" id="XP_056850178.1">
    <property type="nucleotide sequence ID" value="XM_056994198.1"/>
</dbReference>
<sequence>MDTNIGGNLKKTKYAETLEELNKVKARGDPFGDELKDQLKSVRTQHLMLLEKVHELVTKLDKQQEICSNIVAVPPLAQVTAFGLNLLSTPLGLYVNEMMKNREKDLDKQKEVVNIMEKNTNVNIKWTNTVHSLVEELIASLSLIMGSVEVAVGKREEEAAKPVVEAILKEVDAFASTIREVGEAVAKCISCVAFGKLQVLEHITNSVSSEGK</sequence>
<keyword evidence="4" id="KW-1133">Transmembrane helix</keyword>
<dbReference type="InterPro" id="IPR007749">
    <property type="entry name" value="DUF677"/>
</dbReference>
<dbReference type="PANTHER" id="PTHR31113:SF34">
    <property type="entry name" value="(RAPE) HYPOTHETICAL PROTEIN"/>
    <property type="match status" value="1"/>
</dbReference>
<proteinExistence type="inferred from homology"/>